<evidence type="ECO:0000313" key="2">
    <source>
        <dbReference type="EMBL" id="QBI18364.1"/>
    </source>
</evidence>
<dbReference type="Gene3D" id="1.10.10.60">
    <property type="entry name" value="Homeodomain-like"/>
    <property type="match status" value="1"/>
</dbReference>
<dbReference type="Pfam" id="PF01527">
    <property type="entry name" value="HTH_Tnp_1"/>
    <property type="match status" value="1"/>
</dbReference>
<keyword evidence="1" id="KW-0175">Coiled coil</keyword>
<protein>
    <submittedName>
        <fullName evidence="2">Transposase</fullName>
    </submittedName>
</protein>
<dbReference type="SUPFAM" id="SSF46689">
    <property type="entry name" value="Homeodomain-like"/>
    <property type="match status" value="1"/>
</dbReference>
<organism evidence="2 3">
    <name type="scientific">Egibacter rhizosphaerae</name>
    <dbReference type="NCBI Taxonomy" id="1670831"/>
    <lineage>
        <taxon>Bacteria</taxon>
        <taxon>Bacillati</taxon>
        <taxon>Actinomycetota</taxon>
        <taxon>Nitriliruptoria</taxon>
        <taxon>Egibacterales</taxon>
        <taxon>Egibacteraceae</taxon>
        <taxon>Egibacter</taxon>
    </lineage>
</organism>
<accession>A0A411YAX9</accession>
<dbReference type="KEGG" id="erz:ER308_01440"/>
<dbReference type="GO" id="GO:0003677">
    <property type="term" value="F:DNA binding"/>
    <property type="evidence" value="ECO:0007669"/>
    <property type="project" value="InterPro"/>
</dbReference>
<dbReference type="AlphaFoldDB" id="A0A411YAX9"/>
<gene>
    <name evidence="2" type="ORF">ER308_01440</name>
</gene>
<dbReference type="InterPro" id="IPR002514">
    <property type="entry name" value="Transposase_8"/>
</dbReference>
<keyword evidence="3" id="KW-1185">Reference proteome</keyword>
<dbReference type="GO" id="GO:0004803">
    <property type="term" value="F:transposase activity"/>
    <property type="evidence" value="ECO:0007669"/>
    <property type="project" value="InterPro"/>
</dbReference>
<dbReference type="GO" id="GO:0006313">
    <property type="term" value="P:DNA transposition"/>
    <property type="evidence" value="ECO:0007669"/>
    <property type="project" value="InterPro"/>
</dbReference>
<dbReference type="PANTHER" id="PTHR33215">
    <property type="entry name" value="PROTEIN DISTAL ANTENNA"/>
    <property type="match status" value="1"/>
</dbReference>
<dbReference type="Proteomes" id="UP000291469">
    <property type="component" value="Chromosome"/>
</dbReference>
<dbReference type="OrthoDB" id="52928at2"/>
<name>A0A411YAX9_9ACTN</name>
<dbReference type="InterPro" id="IPR009057">
    <property type="entry name" value="Homeodomain-like_sf"/>
</dbReference>
<evidence type="ECO:0000256" key="1">
    <source>
        <dbReference type="SAM" id="Coils"/>
    </source>
</evidence>
<proteinExistence type="predicted"/>
<dbReference type="PANTHER" id="PTHR33215:SF13">
    <property type="entry name" value="PROTEIN DISTAL ANTENNA"/>
    <property type="match status" value="1"/>
</dbReference>
<dbReference type="EMBL" id="CP036402">
    <property type="protein sequence ID" value="QBI18364.1"/>
    <property type="molecule type" value="Genomic_DNA"/>
</dbReference>
<sequence length="204" mass="22047">MGLDAPPLRMRMGPGRLLTSLVCSASSLQCQHEAGGLPGTTDCSYEDVAQTLEPVRAPGTAHLFVPGPATQAAICPAAVVLATDKTPSGASEPWHTADCIHGSDGQQHGAQRTRRKFSAEFKREAVELVRTSGKSIADVAAELGISDTSLGNWVRQARVDDGERDGVSSDERERLRTLEQENAHLRMERDLLKRTVAFWVKEST</sequence>
<feature type="coiled-coil region" evidence="1">
    <location>
        <begin position="168"/>
        <end position="195"/>
    </location>
</feature>
<reference evidence="2 3" key="1">
    <citation type="submission" date="2019-01" db="EMBL/GenBank/DDBJ databases">
        <title>Egibacter rhizosphaerae EGI 80759T.</title>
        <authorList>
            <person name="Chen D.-D."/>
            <person name="Tian Y."/>
            <person name="Jiao J.-Y."/>
            <person name="Zhang X.-T."/>
            <person name="Zhang Y.-G."/>
            <person name="Zhang Y."/>
            <person name="Xiao M."/>
            <person name="Shu W.-S."/>
            <person name="Li W.-J."/>
        </authorList>
    </citation>
    <scope>NUCLEOTIDE SEQUENCE [LARGE SCALE GENOMIC DNA]</scope>
    <source>
        <strain evidence="2 3">EGI 80759</strain>
    </source>
</reference>
<evidence type="ECO:0000313" key="3">
    <source>
        <dbReference type="Proteomes" id="UP000291469"/>
    </source>
</evidence>
<dbReference type="InterPro" id="IPR051839">
    <property type="entry name" value="RD_transcriptional_regulator"/>
</dbReference>